<proteinExistence type="predicted"/>
<keyword evidence="2" id="KW-1185">Reference proteome</keyword>
<feature type="non-terminal residue" evidence="1">
    <location>
        <position position="55"/>
    </location>
</feature>
<organism evidence="1 2">
    <name type="scientific">Stegodyphus mimosarum</name>
    <name type="common">African social velvet spider</name>
    <dbReference type="NCBI Taxonomy" id="407821"/>
    <lineage>
        <taxon>Eukaryota</taxon>
        <taxon>Metazoa</taxon>
        <taxon>Ecdysozoa</taxon>
        <taxon>Arthropoda</taxon>
        <taxon>Chelicerata</taxon>
        <taxon>Arachnida</taxon>
        <taxon>Araneae</taxon>
        <taxon>Araneomorphae</taxon>
        <taxon>Entelegynae</taxon>
        <taxon>Eresoidea</taxon>
        <taxon>Eresidae</taxon>
        <taxon>Stegodyphus</taxon>
    </lineage>
</organism>
<dbReference type="GO" id="GO:0008528">
    <property type="term" value="F:G protein-coupled peptide receptor activity"/>
    <property type="evidence" value="ECO:0007669"/>
    <property type="project" value="TreeGrafter"/>
</dbReference>
<name>A0A087USB8_STEMI</name>
<dbReference type="GO" id="GO:0009755">
    <property type="term" value="P:hormone-mediated signaling pathway"/>
    <property type="evidence" value="ECO:0007669"/>
    <property type="project" value="TreeGrafter"/>
</dbReference>
<dbReference type="OrthoDB" id="2101615at2759"/>
<dbReference type="GO" id="GO:0007189">
    <property type="term" value="P:adenylate cyclase-activating G protein-coupled receptor signaling pathway"/>
    <property type="evidence" value="ECO:0007669"/>
    <property type="project" value="TreeGrafter"/>
</dbReference>
<dbReference type="AlphaFoldDB" id="A0A087USB8"/>
<dbReference type="GO" id="GO:0005886">
    <property type="term" value="C:plasma membrane"/>
    <property type="evidence" value="ECO:0007669"/>
    <property type="project" value="TreeGrafter"/>
</dbReference>
<sequence length="55" mass="6433">MSVYLFVIAAYDVVFRGHYIHHETRWRHSWQCNLCGFLSTLSSESSVLILTIITM</sequence>
<dbReference type="STRING" id="407821.A0A087USB8"/>
<keyword evidence="1" id="KW-0675">Receptor</keyword>
<reference evidence="1 2" key="1">
    <citation type="submission" date="2013-11" db="EMBL/GenBank/DDBJ databases">
        <title>Genome sequencing of Stegodyphus mimosarum.</title>
        <authorList>
            <person name="Bechsgaard J."/>
        </authorList>
    </citation>
    <scope>NUCLEOTIDE SEQUENCE [LARGE SCALE GENOMIC DNA]</scope>
</reference>
<protein>
    <submittedName>
        <fullName evidence="1">G-protein coupled receptor GRL101</fullName>
    </submittedName>
</protein>
<evidence type="ECO:0000313" key="1">
    <source>
        <dbReference type="EMBL" id="KFM80257.1"/>
    </source>
</evidence>
<dbReference type="Proteomes" id="UP000054359">
    <property type="component" value="Unassembled WGS sequence"/>
</dbReference>
<gene>
    <name evidence="1" type="ORF">X975_18323</name>
</gene>
<accession>A0A087USB8</accession>
<dbReference type="EMBL" id="KK121340">
    <property type="protein sequence ID" value="KFM80257.1"/>
    <property type="molecule type" value="Genomic_DNA"/>
</dbReference>
<dbReference type="PANTHER" id="PTHR24372:SF80">
    <property type="entry name" value="FI21465P1-RELATED"/>
    <property type="match status" value="1"/>
</dbReference>
<dbReference type="PANTHER" id="PTHR24372">
    <property type="entry name" value="GLYCOPROTEIN HORMONE RECEPTOR"/>
    <property type="match status" value="1"/>
</dbReference>
<evidence type="ECO:0000313" key="2">
    <source>
        <dbReference type="Proteomes" id="UP000054359"/>
    </source>
</evidence>